<evidence type="ECO:0000256" key="7">
    <source>
        <dbReference type="ARBA" id="ARBA00022989"/>
    </source>
</evidence>
<feature type="transmembrane region" description="Helical" evidence="10">
    <location>
        <begin position="412"/>
        <end position="437"/>
    </location>
</feature>
<dbReference type="Pfam" id="PF01554">
    <property type="entry name" value="MatE"/>
    <property type="match status" value="2"/>
</dbReference>
<evidence type="ECO:0000256" key="10">
    <source>
        <dbReference type="SAM" id="Phobius"/>
    </source>
</evidence>
<dbReference type="RefSeq" id="WP_204824023.1">
    <property type="nucleotide sequence ID" value="NZ_JBHUGF010000010.1"/>
</dbReference>
<evidence type="ECO:0000256" key="5">
    <source>
        <dbReference type="ARBA" id="ARBA00022475"/>
    </source>
</evidence>
<dbReference type="EMBL" id="JBHUGF010000010">
    <property type="protein sequence ID" value="MFD1990326.1"/>
    <property type="molecule type" value="Genomic_DNA"/>
</dbReference>
<proteinExistence type="inferred from homology"/>
<evidence type="ECO:0000256" key="9">
    <source>
        <dbReference type="ARBA" id="ARBA00023251"/>
    </source>
</evidence>
<evidence type="ECO:0000256" key="8">
    <source>
        <dbReference type="ARBA" id="ARBA00023136"/>
    </source>
</evidence>
<feature type="transmembrane region" description="Helical" evidence="10">
    <location>
        <begin position="386"/>
        <end position="406"/>
    </location>
</feature>
<keyword evidence="12" id="KW-1185">Reference proteome</keyword>
<name>A0ABW4UV79_9BACL</name>
<sequence length="450" mass="49301">MDAKNLYYFEEAPIAKSVTHFAVPMMLGMSMSVVYSILNAYFIGTLNNTAMLTALALTLPLFSVIMALGNLIGIGSGAFISRLLGEKRYDDVKHVSSFAFYSSLILGLIVVAIGLPLLDPIVQFLGANSESFAFTRDYVMIMLAGSPFILLFFMLENIVRSEGAANTSMIGMILSVIVNIILDIFVIFVFHWGVIGVASATVISNLVASAYYAFHIGYKSQFLTISIRAFKVTKEIVSNVFKIGVPVFIMSLFLGAMSLIFNRFLIEYGEQAVAGFGISSRLLQFPECILMGLCEGVVPMIAFNFVANKERMKQTITFTIKAIVILATIFGIIVYFISDHLIGLFTNDPQLIEMGSYILHVTFLSLFITGITVLFTGIFQATAQGTAAFIMSIIQGITLIPVLYIANQMNGFHGVVWSLVISDVVAFLVGAIMLYMLRNKLQPDLESIAA</sequence>
<feature type="transmembrane region" description="Helical" evidence="10">
    <location>
        <begin position="21"/>
        <end position="44"/>
    </location>
</feature>
<comment type="similarity">
    <text evidence="2">Belongs to the multi antimicrobial extrusion (MATE) (TC 2.A.66.1) family. MepA subfamily.</text>
</comment>
<protein>
    <recommendedName>
        <fullName evidence="3">Multidrug export protein MepA</fullName>
    </recommendedName>
</protein>
<dbReference type="CDD" id="cd13143">
    <property type="entry name" value="MATE_MepA_like"/>
    <property type="match status" value="1"/>
</dbReference>
<dbReference type="PIRSF" id="PIRSF006603">
    <property type="entry name" value="DinF"/>
    <property type="match status" value="1"/>
</dbReference>
<dbReference type="PANTHER" id="PTHR43823">
    <property type="entry name" value="SPORULATION PROTEIN YKVU"/>
    <property type="match status" value="1"/>
</dbReference>
<feature type="transmembrane region" description="Helical" evidence="10">
    <location>
        <begin position="171"/>
        <end position="192"/>
    </location>
</feature>
<evidence type="ECO:0000256" key="6">
    <source>
        <dbReference type="ARBA" id="ARBA00022692"/>
    </source>
</evidence>
<evidence type="ECO:0000256" key="1">
    <source>
        <dbReference type="ARBA" id="ARBA00004651"/>
    </source>
</evidence>
<dbReference type="InterPro" id="IPR048279">
    <property type="entry name" value="MdtK-like"/>
</dbReference>
<feature type="transmembrane region" description="Helical" evidence="10">
    <location>
        <begin position="95"/>
        <end position="118"/>
    </location>
</feature>
<feature type="transmembrane region" description="Helical" evidence="10">
    <location>
        <begin position="138"/>
        <end position="159"/>
    </location>
</feature>
<feature type="transmembrane region" description="Helical" evidence="10">
    <location>
        <begin position="289"/>
        <end position="306"/>
    </location>
</feature>
<dbReference type="InterPro" id="IPR002528">
    <property type="entry name" value="MATE_fam"/>
</dbReference>
<reference evidence="12" key="1">
    <citation type="journal article" date="2019" name="Int. J. Syst. Evol. Microbiol.">
        <title>The Global Catalogue of Microorganisms (GCM) 10K type strain sequencing project: providing services to taxonomists for standard genome sequencing and annotation.</title>
        <authorList>
            <consortium name="The Broad Institute Genomics Platform"/>
            <consortium name="The Broad Institute Genome Sequencing Center for Infectious Disease"/>
            <person name="Wu L."/>
            <person name="Ma J."/>
        </authorList>
    </citation>
    <scope>NUCLEOTIDE SEQUENCE [LARGE SCALE GENOMIC DNA]</scope>
    <source>
        <strain evidence="12">CGMCC 1.15067</strain>
    </source>
</reference>
<evidence type="ECO:0000313" key="11">
    <source>
        <dbReference type="EMBL" id="MFD1990326.1"/>
    </source>
</evidence>
<gene>
    <name evidence="11" type="ORF">ACFSGI_10180</name>
</gene>
<evidence type="ECO:0000256" key="3">
    <source>
        <dbReference type="ARBA" id="ARBA00022106"/>
    </source>
</evidence>
<organism evidence="11 12">
    <name type="scientific">Paenibacillus nicotianae</name>
    <dbReference type="NCBI Taxonomy" id="1526551"/>
    <lineage>
        <taxon>Bacteria</taxon>
        <taxon>Bacillati</taxon>
        <taxon>Bacillota</taxon>
        <taxon>Bacilli</taxon>
        <taxon>Bacillales</taxon>
        <taxon>Paenibacillaceae</taxon>
        <taxon>Paenibacillus</taxon>
    </lineage>
</organism>
<feature type="transmembrane region" description="Helical" evidence="10">
    <location>
        <begin position="198"/>
        <end position="218"/>
    </location>
</feature>
<evidence type="ECO:0000256" key="2">
    <source>
        <dbReference type="ARBA" id="ARBA00008417"/>
    </source>
</evidence>
<comment type="subcellular location">
    <subcellularLocation>
        <location evidence="1">Cell membrane</location>
        <topology evidence="1">Multi-pass membrane protein</topology>
    </subcellularLocation>
</comment>
<dbReference type="NCBIfam" id="TIGR00797">
    <property type="entry name" value="matE"/>
    <property type="match status" value="1"/>
</dbReference>
<comment type="caution">
    <text evidence="11">The sequence shown here is derived from an EMBL/GenBank/DDBJ whole genome shotgun (WGS) entry which is preliminary data.</text>
</comment>
<accession>A0ABW4UV79</accession>
<feature type="transmembrane region" description="Helical" evidence="10">
    <location>
        <begin position="239"/>
        <end position="261"/>
    </location>
</feature>
<keyword evidence="4" id="KW-0813">Transport</keyword>
<feature type="transmembrane region" description="Helical" evidence="10">
    <location>
        <begin position="357"/>
        <end position="379"/>
    </location>
</feature>
<evidence type="ECO:0000256" key="4">
    <source>
        <dbReference type="ARBA" id="ARBA00022448"/>
    </source>
</evidence>
<keyword evidence="8 10" id="KW-0472">Membrane</keyword>
<keyword evidence="6 10" id="KW-0812">Transmembrane</keyword>
<dbReference type="InterPro" id="IPR045070">
    <property type="entry name" value="MATE_MepA-like"/>
</dbReference>
<dbReference type="Proteomes" id="UP001597403">
    <property type="component" value="Unassembled WGS sequence"/>
</dbReference>
<evidence type="ECO:0000313" key="12">
    <source>
        <dbReference type="Proteomes" id="UP001597403"/>
    </source>
</evidence>
<feature type="transmembrane region" description="Helical" evidence="10">
    <location>
        <begin position="50"/>
        <end position="74"/>
    </location>
</feature>
<keyword evidence="5" id="KW-1003">Cell membrane</keyword>
<keyword evidence="9" id="KW-0046">Antibiotic resistance</keyword>
<dbReference type="PANTHER" id="PTHR43823:SF3">
    <property type="entry name" value="MULTIDRUG EXPORT PROTEIN MEPA"/>
    <property type="match status" value="1"/>
</dbReference>
<feature type="transmembrane region" description="Helical" evidence="10">
    <location>
        <begin position="318"/>
        <end position="337"/>
    </location>
</feature>
<keyword evidence="7 10" id="KW-1133">Transmembrane helix</keyword>
<dbReference type="InterPro" id="IPR051327">
    <property type="entry name" value="MATE_MepA_subfamily"/>
</dbReference>